<dbReference type="PANTHER" id="PTHR30250:SF11">
    <property type="entry name" value="O-ANTIGEN TRANSPORTER-RELATED"/>
    <property type="match status" value="1"/>
</dbReference>
<organism evidence="7 8">
    <name type="scientific">Aquimarina addita</name>
    <dbReference type="NCBI Taxonomy" id="870485"/>
    <lineage>
        <taxon>Bacteria</taxon>
        <taxon>Pseudomonadati</taxon>
        <taxon>Bacteroidota</taxon>
        <taxon>Flavobacteriia</taxon>
        <taxon>Flavobacteriales</taxon>
        <taxon>Flavobacteriaceae</taxon>
        <taxon>Aquimarina</taxon>
    </lineage>
</organism>
<evidence type="ECO:0000256" key="6">
    <source>
        <dbReference type="SAM" id="Phobius"/>
    </source>
</evidence>
<feature type="transmembrane region" description="Helical" evidence="6">
    <location>
        <begin position="361"/>
        <end position="381"/>
    </location>
</feature>
<accession>A0ABP6ULZ3</accession>
<evidence type="ECO:0000313" key="7">
    <source>
        <dbReference type="EMBL" id="GAA3508741.1"/>
    </source>
</evidence>
<evidence type="ECO:0000256" key="2">
    <source>
        <dbReference type="ARBA" id="ARBA00022475"/>
    </source>
</evidence>
<proteinExistence type="predicted"/>
<feature type="transmembrane region" description="Helical" evidence="6">
    <location>
        <begin position="49"/>
        <end position="67"/>
    </location>
</feature>
<evidence type="ECO:0008006" key="9">
    <source>
        <dbReference type="Google" id="ProtNLM"/>
    </source>
</evidence>
<name>A0ABP6ULZ3_9FLAO</name>
<feature type="transmembrane region" description="Helical" evidence="6">
    <location>
        <begin position="295"/>
        <end position="314"/>
    </location>
</feature>
<keyword evidence="3 6" id="KW-0812">Transmembrane</keyword>
<feature type="transmembrane region" description="Helical" evidence="6">
    <location>
        <begin position="121"/>
        <end position="138"/>
    </location>
</feature>
<evidence type="ECO:0000256" key="3">
    <source>
        <dbReference type="ARBA" id="ARBA00022692"/>
    </source>
</evidence>
<feature type="transmembrane region" description="Helical" evidence="6">
    <location>
        <begin position="87"/>
        <end position="109"/>
    </location>
</feature>
<keyword evidence="5 6" id="KW-0472">Membrane</keyword>
<sequence length="419" mass="48904">MLKKYNFRKNKELPKLLSVLVDQGFMSVTTLLTTVVLARTYSKTSYADLVLLFSITLFILGFQSAIISKPYAINLNDFKEHHSKSYFYFNINLKLVFTIAIIFIFPLLYYFSFDQHDGYKFFLFLFYIIAHSSYFFVREALLSERKTKQNLVYGLVCSISIIVLLLVIFFSKTQEISYFLILASIIYIIITTIYLYRNIERIKILKNQYHFYWNLNWKIGKWLLGSNFLFHISSNAYPWLLLYITNKNDIAIFGVLMSIAGLVNPILTALSSYLLPLFVKLNKNYKSISNNVRKWVVLFGGMGLMLIFIGYIFGQQIIELLFGGKFDNLGILVLYPFIVQAINVVFQPYKVALNAVKRTDINFWILIPRSLISVGLGYLFISNYGISGVFYTMILENLFYQICYYIMYTKIINSNLIHE</sequence>
<feature type="transmembrane region" description="Helical" evidence="6">
    <location>
        <begin position="387"/>
        <end position="407"/>
    </location>
</feature>
<evidence type="ECO:0000313" key="8">
    <source>
        <dbReference type="Proteomes" id="UP001500459"/>
    </source>
</evidence>
<dbReference type="InterPro" id="IPR050833">
    <property type="entry name" value="Poly_Biosynth_Transport"/>
</dbReference>
<evidence type="ECO:0000256" key="4">
    <source>
        <dbReference type="ARBA" id="ARBA00022989"/>
    </source>
</evidence>
<dbReference type="EMBL" id="BAABCW010000007">
    <property type="protein sequence ID" value="GAA3508741.1"/>
    <property type="molecule type" value="Genomic_DNA"/>
</dbReference>
<gene>
    <name evidence="7" type="ORF">GCM10022393_20490</name>
</gene>
<evidence type="ECO:0000256" key="5">
    <source>
        <dbReference type="ARBA" id="ARBA00023136"/>
    </source>
</evidence>
<feature type="transmembrane region" description="Helical" evidence="6">
    <location>
        <begin position="250"/>
        <end position="275"/>
    </location>
</feature>
<comment type="caution">
    <text evidence="7">The sequence shown here is derived from an EMBL/GenBank/DDBJ whole genome shotgun (WGS) entry which is preliminary data.</text>
</comment>
<feature type="transmembrane region" description="Helical" evidence="6">
    <location>
        <begin position="150"/>
        <end position="170"/>
    </location>
</feature>
<keyword evidence="8" id="KW-1185">Reference proteome</keyword>
<feature type="transmembrane region" description="Helical" evidence="6">
    <location>
        <begin position="16"/>
        <end position="37"/>
    </location>
</feature>
<feature type="transmembrane region" description="Helical" evidence="6">
    <location>
        <begin position="176"/>
        <end position="196"/>
    </location>
</feature>
<comment type="subcellular location">
    <subcellularLocation>
        <location evidence="1">Cell membrane</location>
        <topology evidence="1">Multi-pass membrane protein</topology>
    </subcellularLocation>
</comment>
<dbReference type="PANTHER" id="PTHR30250">
    <property type="entry name" value="PST FAMILY PREDICTED COLANIC ACID TRANSPORTER"/>
    <property type="match status" value="1"/>
</dbReference>
<keyword evidence="4 6" id="KW-1133">Transmembrane helix</keyword>
<protein>
    <recommendedName>
        <fullName evidence="9">O-antigen/teichoic acid export membrane protein</fullName>
    </recommendedName>
</protein>
<reference evidence="8" key="1">
    <citation type="journal article" date="2019" name="Int. J. Syst. Evol. Microbiol.">
        <title>The Global Catalogue of Microorganisms (GCM) 10K type strain sequencing project: providing services to taxonomists for standard genome sequencing and annotation.</title>
        <authorList>
            <consortium name="The Broad Institute Genomics Platform"/>
            <consortium name="The Broad Institute Genome Sequencing Center for Infectious Disease"/>
            <person name="Wu L."/>
            <person name="Ma J."/>
        </authorList>
    </citation>
    <scope>NUCLEOTIDE SEQUENCE [LARGE SCALE GENOMIC DNA]</scope>
    <source>
        <strain evidence="8">JCM 17106</strain>
    </source>
</reference>
<feature type="transmembrane region" description="Helical" evidence="6">
    <location>
        <begin position="329"/>
        <end position="349"/>
    </location>
</feature>
<evidence type="ECO:0000256" key="1">
    <source>
        <dbReference type="ARBA" id="ARBA00004651"/>
    </source>
</evidence>
<keyword evidence="2" id="KW-1003">Cell membrane</keyword>
<dbReference type="Proteomes" id="UP001500459">
    <property type="component" value="Unassembled WGS sequence"/>
</dbReference>
<feature type="transmembrane region" description="Helical" evidence="6">
    <location>
        <begin position="222"/>
        <end position="244"/>
    </location>
</feature>